<proteinExistence type="predicted"/>
<organism evidence="1 2">
    <name type="scientific">Buttiauxella ferragutiae ATCC 51602</name>
    <dbReference type="NCBI Taxonomy" id="1354252"/>
    <lineage>
        <taxon>Bacteria</taxon>
        <taxon>Pseudomonadati</taxon>
        <taxon>Pseudomonadota</taxon>
        <taxon>Gammaproteobacteria</taxon>
        <taxon>Enterobacterales</taxon>
        <taxon>Enterobacteriaceae</taxon>
        <taxon>Buttiauxella</taxon>
    </lineage>
</organism>
<dbReference type="Proteomes" id="UP000078407">
    <property type="component" value="Unassembled WGS sequence"/>
</dbReference>
<dbReference type="EMBL" id="LXEQ01000048">
    <property type="protein sequence ID" value="OAT25995.1"/>
    <property type="molecule type" value="Genomic_DNA"/>
</dbReference>
<comment type="caution">
    <text evidence="1">The sequence shown here is derived from an EMBL/GenBank/DDBJ whole genome shotgun (WGS) entry which is preliminary data.</text>
</comment>
<dbReference type="RefSeq" id="WP_064546773.1">
    <property type="nucleotide sequence ID" value="NZ_LXEQ01000048.1"/>
</dbReference>
<protein>
    <submittedName>
        <fullName evidence="1">Uncharacterized protein</fullName>
    </submittedName>
</protein>
<sequence length="70" mass="8005">MNVTQWHFSAPNDGVTIRTLTPQEVASWKVITQYQQVQENWVKTQEAKGVKDAAQTLKQVTAIMKESMKK</sequence>
<reference evidence="1 2" key="1">
    <citation type="submission" date="2016-04" db="EMBL/GenBank/DDBJ databases">
        <title>ATOL: Assembling a taxonomically balanced genome-scale reconstruction of the evolutionary history of the Enterobacteriaceae.</title>
        <authorList>
            <person name="Plunkett G.III."/>
            <person name="Neeno-Eckwall E.C."/>
            <person name="Glasner J.D."/>
            <person name="Perna N.T."/>
        </authorList>
    </citation>
    <scope>NUCLEOTIDE SEQUENCE [LARGE SCALE GENOMIC DNA]</scope>
    <source>
        <strain evidence="1 2">ATCC 51602</strain>
    </source>
</reference>
<evidence type="ECO:0000313" key="2">
    <source>
        <dbReference type="Proteomes" id="UP000078407"/>
    </source>
</evidence>
<evidence type="ECO:0000313" key="1">
    <source>
        <dbReference type="EMBL" id="OAT25995.1"/>
    </source>
</evidence>
<name>A0ABX2W5H0_9ENTR</name>
<keyword evidence="2" id="KW-1185">Reference proteome</keyword>
<accession>A0ABX2W5H0</accession>
<gene>
    <name evidence="1" type="ORF">M976_03287</name>
</gene>